<feature type="region of interest" description="Disordered" evidence="1">
    <location>
        <begin position="360"/>
        <end position="384"/>
    </location>
</feature>
<reference evidence="2 3" key="1">
    <citation type="submission" date="2015-01" db="EMBL/GenBank/DDBJ databases">
        <title>The Genome Sequence of Cryptococcus gattii EJB2.</title>
        <authorList>
            <consortium name="The Broad Institute Genomics Platform"/>
            <person name="Cuomo C."/>
            <person name="Litvintseva A."/>
            <person name="Chen Y."/>
            <person name="Heitman J."/>
            <person name="Sun S."/>
            <person name="Springer D."/>
            <person name="Dromer F."/>
            <person name="Young S."/>
            <person name="Zeng Q."/>
            <person name="Gargeya S."/>
            <person name="Abouelleil A."/>
            <person name="Alvarado L."/>
            <person name="Chapman S.B."/>
            <person name="Gainer-Dewar J."/>
            <person name="Goldberg J."/>
            <person name="Griggs A."/>
            <person name="Gujja S."/>
            <person name="Hansen M."/>
            <person name="Howarth C."/>
            <person name="Imamovic A."/>
            <person name="Larimer J."/>
            <person name="Murphy C."/>
            <person name="Naylor J."/>
            <person name="Pearson M."/>
            <person name="Priest M."/>
            <person name="Roberts A."/>
            <person name="Saif S."/>
            <person name="Shea T."/>
            <person name="Sykes S."/>
            <person name="Wortman J."/>
            <person name="Nusbaum C."/>
            <person name="Birren B."/>
        </authorList>
    </citation>
    <scope>NUCLEOTIDE SEQUENCE [LARGE SCALE GENOMIC DNA]</scope>
    <source>
        <strain evidence="2 3">EJB2</strain>
    </source>
</reference>
<accession>A0ABR5BXI3</accession>
<feature type="region of interest" description="Disordered" evidence="1">
    <location>
        <begin position="318"/>
        <end position="347"/>
    </location>
</feature>
<proteinExistence type="predicted"/>
<evidence type="ECO:0000256" key="1">
    <source>
        <dbReference type="SAM" id="MobiDB-lite"/>
    </source>
</evidence>
<evidence type="ECO:0000313" key="3">
    <source>
        <dbReference type="Proteomes" id="UP000054272"/>
    </source>
</evidence>
<name>A0ABR5BXI3_9TREE</name>
<evidence type="ECO:0000313" key="2">
    <source>
        <dbReference type="EMBL" id="KIR80356.1"/>
    </source>
</evidence>
<dbReference type="Proteomes" id="UP000054272">
    <property type="component" value="Unassembled WGS sequence"/>
</dbReference>
<dbReference type="EMBL" id="KN848632">
    <property type="protein sequence ID" value="KIR80356.1"/>
    <property type="molecule type" value="Genomic_DNA"/>
</dbReference>
<organism evidence="2 3">
    <name type="scientific">Cryptococcus gattii EJB2</name>
    <dbReference type="NCBI Taxonomy" id="1296103"/>
    <lineage>
        <taxon>Eukaryota</taxon>
        <taxon>Fungi</taxon>
        <taxon>Dikarya</taxon>
        <taxon>Basidiomycota</taxon>
        <taxon>Agaricomycotina</taxon>
        <taxon>Tremellomycetes</taxon>
        <taxon>Tremellales</taxon>
        <taxon>Cryptococcaceae</taxon>
        <taxon>Cryptococcus</taxon>
        <taxon>Cryptococcus gattii species complex</taxon>
    </lineage>
</organism>
<protein>
    <submittedName>
        <fullName evidence="2">Uncharacterized protein</fullName>
    </submittedName>
</protein>
<gene>
    <name evidence="2" type="ORF">I306_02565</name>
</gene>
<feature type="compositionally biased region" description="Low complexity" evidence="1">
    <location>
        <begin position="322"/>
        <end position="338"/>
    </location>
</feature>
<keyword evidence="3" id="KW-1185">Reference proteome</keyword>
<sequence>MVMCPADVEKATSMRDTSTAVRVQNAKDDIVRLNRHSYSHIHAIHVLHILQIAQRWCARCRVLSVLQFSSGATASWSGGCPPGIVGVCIRCWMQSGNADKPWAALQQDALHIKRNRSSASLTAPSEVTLVRRPQSSLNLHHTGSCLSVSRLFFHLAGDLLYSHISLTSKDFSRVFRGSAVVHEAVTGKVAVGRKKFKDRLLKHTRQVTLYSHGDDEDEDQVLNCTACPPTPLSTVMPKLDTLRVVLADAFDYHMTFCPRYPHHCPLLKDMNIEKLVILGARTPLVVLPLAFPNKTTSQQTTPAGLERVPSYLSVDTLEGAPSVSTTPSSHGHHTTFSSLIPHRNHSRNPSLNLSLASAFDQTNQGGRTPPRAQSPGNVHHSPRLPPLRELTIVMPTGLSYDVKDYQPHSHCFRHKRTLASIERVSIVFYTPSPPLSGTRKKSRGMEQTQQIQTQRPWQTAFYQGGNYNSMTSYISLADDIAETVLSLPSTTEILIIGCETLDGDLFNMGMNAMQGGKNKVGRLMREKICGRVEARWWANREKGDVAKVVEKMRFLELEEWLEGDGREDVDGWDLDKWAEDQ</sequence>